<dbReference type="NCBIfam" id="TIGR00066">
    <property type="entry name" value="g_glut_trans"/>
    <property type="match status" value="1"/>
</dbReference>
<evidence type="ECO:0000313" key="8">
    <source>
        <dbReference type="Proteomes" id="UP000597444"/>
    </source>
</evidence>
<dbReference type="InterPro" id="IPR000101">
    <property type="entry name" value="GGT_peptidase"/>
</dbReference>
<comment type="similarity">
    <text evidence="6">Belongs to the gamma-glutamyltransferase family.</text>
</comment>
<feature type="active site" description="Nucleophile" evidence="4">
    <location>
        <position position="353"/>
    </location>
</feature>
<dbReference type="PRINTS" id="PR01210">
    <property type="entry name" value="GGTRANSPTASE"/>
</dbReference>
<gene>
    <name evidence="7" type="primary">ggtB</name>
    <name evidence="7" type="ORF">KSF_063960</name>
</gene>
<comment type="catalytic activity">
    <reaction evidence="1 6">
        <text>an S-substituted glutathione + H2O = an S-substituted L-cysteinylglycine + L-glutamate</text>
        <dbReference type="Rhea" id="RHEA:59468"/>
        <dbReference type="ChEBI" id="CHEBI:15377"/>
        <dbReference type="ChEBI" id="CHEBI:29985"/>
        <dbReference type="ChEBI" id="CHEBI:90779"/>
        <dbReference type="ChEBI" id="CHEBI:143103"/>
        <dbReference type="EC" id="3.4.19.13"/>
    </reaction>
</comment>
<comment type="caution">
    <text evidence="7">The sequence shown here is derived from an EMBL/GenBank/DDBJ whole genome shotgun (WGS) entry which is preliminary data.</text>
</comment>
<keyword evidence="6" id="KW-0808">Transferase</keyword>
<feature type="binding site" evidence="5">
    <location>
        <position position="436"/>
    </location>
    <ligand>
        <name>L-glutamate</name>
        <dbReference type="ChEBI" id="CHEBI:29985"/>
    </ligand>
</feature>
<dbReference type="Proteomes" id="UP000597444">
    <property type="component" value="Unassembled WGS sequence"/>
</dbReference>
<dbReference type="GO" id="GO:0006750">
    <property type="term" value="P:glutathione biosynthetic process"/>
    <property type="evidence" value="ECO:0007669"/>
    <property type="project" value="UniProtKB-KW"/>
</dbReference>
<dbReference type="EMBL" id="BNJK01000001">
    <property type="protein sequence ID" value="GHO96348.1"/>
    <property type="molecule type" value="Genomic_DNA"/>
</dbReference>
<keyword evidence="6" id="KW-0317">Glutathione biosynthesis</keyword>
<dbReference type="Pfam" id="PF01019">
    <property type="entry name" value="G_glu_transpept"/>
    <property type="match status" value="1"/>
</dbReference>
<keyword evidence="6" id="KW-0378">Hydrolase</keyword>
<dbReference type="InterPro" id="IPR043138">
    <property type="entry name" value="GGT_lsub"/>
</dbReference>
<evidence type="ECO:0000256" key="5">
    <source>
        <dbReference type="PIRSR" id="PIRSR600101-2"/>
    </source>
</evidence>
<evidence type="ECO:0000256" key="4">
    <source>
        <dbReference type="PIRSR" id="PIRSR600101-1"/>
    </source>
</evidence>
<dbReference type="Gene3D" id="3.60.20.40">
    <property type="match status" value="1"/>
</dbReference>
<dbReference type="InterPro" id="IPR052896">
    <property type="entry name" value="GGT-like_enzyme"/>
</dbReference>
<dbReference type="GO" id="GO:0006751">
    <property type="term" value="P:glutathione catabolic process"/>
    <property type="evidence" value="ECO:0007669"/>
    <property type="project" value="UniProtKB-UniRule"/>
</dbReference>
<sequence>MTPSTAGRSFPQHRPVTLARRGIVAAPHYLAAEAGLDLLKAGGNALDAAIAANAMLQVVFPFVCGLGGDIFMIIYEASSGKLYGLNGSGRSAQAATIDRYRELGYTTMPTYGVHTITVPGCVSGWNEAAQRFGRLGLAQALAPAIAYAEEGFAIGPGLHAALTRVSAHPETHRSWHTHFLPDGTVPPIGAVMRFPTLAHTLRTIVKEGPETFYRGAIAEQIAAFFAREGGLITREDLAAHQSEWVQPLSVPFKGLTIYELPPNTQGITALQMLGILDTLPLGDDPLSPQTVHLAVEAKKLAFADRATYLTDPLHMRIHPEQLVELDYLAQRRSLINPEQAQPSVAPGSFTGDTIYLCAADKDGNVVSLIQSNYMGFGSGLVVDDAGIVLQNRGAYFSLDPNAANRLEPGKRTLHTLIPSMALKDGRPAMVFGTMGGDGQAQTHLQVYTAAAHFGLNIQQAIELPRWLHGHAYDATGAETLLVEGRFPTETIHTLRQMGHLVQEGDAWLTAMGYAQGIVFDPSTGVMQGGSDPRAEGIAAGW</sequence>
<dbReference type="RefSeq" id="WP_220206982.1">
    <property type="nucleotide sequence ID" value="NZ_BNJK01000001.1"/>
</dbReference>
<comment type="pathway">
    <text evidence="6">Sulfur metabolism; glutathione metabolism.</text>
</comment>
<name>A0A8J3ILY1_9CHLR</name>
<protein>
    <recommendedName>
        <fullName evidence="6">Glutathione hydrolase proenzyme</fullName>
        <ecNumber evidence="6">2.3.2.2</ecNumber>
        <ecNumber evidence="6">3.4.19.13</ecNumber>
    </recommendedName>
    <component>
        <recommendedName>
            <fullName evidence="6">Glutathione hydrolase large chain</fullName>
        </recommendedName>
    </component>
    <component>
        <recommendedName>
            <fullName evidence="6">Glutathione hydrolase small chain</fullName>
        </recommendedName>
    </component>
</protein>
<dbReference type="AlphaFoldDB" id="A0A8J3ILY1"/>
<comment type="PTM">
    <text evidence="6">Cleaved by autocatalysis into a large and a small subunit.</text>
</comment>
<comment type="catalytic activity">
    <reaction evidence="2 6">
        <text>glutathione + H2O = L-cysteinylglycine + L-glutamate</text>
        <dbReference type="Rhea" id="RHEA:28807"/>
        <dbReference type="ChEBI" id="CHEBI:15377"/>
        <dbReference type="ChEBI" id="CHEBI:29985"/>
        <dbReference type="ChEBI" id="CHEBI:57925"/>
        <dbReference type="ChEBI" id="CHEBI:61694"/>
        <dbReference type="EC" id="3.4.19.13"/>
    </reaction>
</comment>
<keyword evidence="6" id="KW-0865">Zymogen</keyword>
<evidence type="ECO:0000256" key="6">
    <source>
        <dbReference type="RuleBase" id="RU368036"/>
    </source>
</evidence>
<dbReference type="InterPro" id="IPR043137">
    <property type="entry name" value="GGT_ssub_C"/>
</dbReference>
<dbReference type="Gene3D" id="1.10.246.130">
    <property type="match status" value="1"/>
</dbReference>
<evidence type="ECO:0000256" key="1">
    <source>
        <dbReference type="ARBA" id="ARBA00001049"/>
    </source>
</evidence>
<proteinExistence type="inferred from homology"/>
<reference evidence="7" key="1">
    <citation type="submission" date="2020-10" db="EMBL/GenBank/DDBJ databases">
        <title>Taxonomic study of unclassified bacteria belonging to the class Ktedonobacteria.</title>
        <authorList>
            <person name="Yabe S."/>
            <person name="Wang C.M."/>
            <person name="Zheng Y."/>
            <person name="Sakai Y."/>
            <person name="Cavaletti L."/>
            <person name="Monciardini P."/>
            <person name="Donadio S."/>
        </authorList>
    </citation>
    <scope>NUCLEOTIDE SEQUENCE</scope>
    <source>
        <strain evidence="7">ID150040</strain>
    </source>
</reference>
<organism evidence="7 8">
    <name type="scientific">Reticulibacter mediterranei</name>
    <dbReference type="NCBI Taxonomy" id="2778369"/>
    <lineage>
        <taxon>Bacteria</taxon>
        <taxon>Bacillati</taxon>
        <taxon>Chloroflexota</taxon>
        <taxon>Ktedonobacteria</taxon>
        <taxon>Ktedonobacterales</taxon>
        <taxon>Reticulibacteraceae</taxon>
        <taxon>Reticulibacter</taxon>
    </lineage>
</organism>
<dbReference type="InterPro" id="IPR029055">
    <property type="entry name" value="Ntn_hydrolases_N"/>
</dbReference>
<dbReference type="EC" id="2.3.2.2" evidence="6"/>
<evidence type="ECO:0000256" key="2">
    <source>
        <dbReference type="ARBA" id="ARBA00001089"/>
    </source>
</evidence>
<dbReference type="EC" id="3.4.19.13" evidence="6"/>
<dbReference type="GO" id="GO:0036374">
    <property type="term" value="F:glutathione hydrolase activity"/>
    <property type="evidence" value="ECO:0007669"/>
    <property type="project" value="UniProtKB-UniRule"/>
</dbReference>
<dbReference type="SUPFAM" id="SSF56235">
    <property type="entry name" value="N-terminal nucleophile aminohydrolases (Ntn hydrolases)"/>
    <property type="match status" value="1"/>
</dbReference>
<dbReference type="PANTHER" id="PTHR43881:SF5">
    <property type="entry name" value="GAMMA-GLUTAMYLTRANSPEPTIDASE"/>
    <property type="match status" value="1"/>
</dbReference>
<comment type="subunit">
    <text evidence="6">This enzyme consists of two polypeptide chains, which are synthesized in precursor form from a single polypeptide.</text>
</comment>
<keyword evidence="6" id="KW-0012">Acyltransferase</keyword>
<dbReference type="GO" id="GO:0103068">
    <property type="term" value="F:leukotriene C4 gamma-glutamyl transferase activity"/>
    <property type="evidence" value="ECO:0007669"/>
    <property type="project" value="UniProtKB-EC"/>
</dbReference>
<accession>A0A8J3ILY1</accession>
<evidence type="ECO:0000313" key="7">
    <source>
        <dbReference type="EMBL" id="GHO96348.1"/>
    </source>
</evidence>
<keyword evidence="8" id="KW-1185">Reference proteome</keyword>
<comment type="catalytic activity">
    <reaction evidence="3 6">
        <text>an N-terminal (5-L-glutamyl)-[peptide] + an alpha-amino acid = 5-L-glutamyl amino acid + an N-terminal L-alpha-aminoacyl-[peptide]</text>
        <dbReference type="Rhea" id="RHEA:23904"/>
        <dbReference type="Rhea" id="RHEA-COMP:9780"/>
        <dbReference type="Rhea" id="RHEA-COMP:9795"/>
        <dbReference type="ChEBI" id="CHEBI:77644"/>
        <dbReference type="ChEBI" id="CHEBI:78597"/>
        <dbReference type="ChEBI" id="CHEBI:78599"/>
        <dbReference type="ChEBI" id="CHEBI:78608"/>
        <dbReference type="EC" id="2.3.2.2"/>
    </reaction>
</comment>
<dbReference type="UniPathway" id="UPA00204"/>
<dbReference type="PANTHER" id="PTHR43881">
    <property type="entry name" value="GAMMA-GLUTAMYLTRANSPEPTIDASE (AFU_ORTHOLOGUE AFUA_4G13580)"/>
    <property type="match status" value="1"/>
</dbReference>
<evidence type="ECO:0000256" key="3">
    <source>
        <dbReference type="ARBA" id="ARBA00047417"/>
    </source>
</evidence>